<dbReference type="GO" id="GO:0005634">
    <property type="term" value="C:nucleus"/>
    <property type="evidence" value="ECO:0007669"/>
    <property type="project" value="UniProtKB-SubCell"/>
</dbReference>
<dbReference type="GO" id="GO:0006338">
    <property type="term" value="P:chromatin remodeling"/>
    <property type="evidence" value="ECO:0007669"/>
    <property type="project" value="TreeGrafter"/>
</dbReference>
<feature type="domain" description="ZZ-type" evidence="11">
    <location>
        <begin position="5"/>
        <end position="60"/>
    </location>
</feature>
<dbReference type="GO" id="GO:0003713">
    <property type="term" value="F:transcription coactivator activity"/>
    <property type="evidence" value="ECO:0007669"/>
    <property type="project" value="InterPro"/>
</dbReference>
<dbReference type="Proteomes" id="UP001153709">
    <property type="component" value="Chromosome 7"/>
</dbReference>
<dbReference type="Pfam" id="PF25299">
    <property type="entry name" value="ZZ_ADA2"/>
    <property type="match status" value="1"/>
</dbReference>
<organism evidence="14 15">
    <name type="scientific">Diabrotica balteata</name>
    <name type="common">Banded cucumber beetle</name>
    <dbReference type="NCBI Taxonomy" id="107213"/>
    <lineage>
        <taxon>Eukaryota</taxon>
        <taxon>Metazoa</taxon>
        <taxon>Ecdysozoa</taxon>
        <taxon>Arthropoda</taxon>
        <taxon>Hexapoda</taxon>
        <taxon>Insecta</taxon>
        <taxon>Pterygota</taxon>
        <taxon>Neoptera</taxon>
        <taxon>Endopterygota</taxon>
        <taxon>Coleoptera</taxon>
        <taxon>Polyphaga</taxon>
        <taxon>Cucujiformia</taxon>
        <taxon>Chrysomeloidea</taxon>
        <taxon>Chrysomelidae</taxon>
        <taxon>Galerucinae</taxon>
        <taxon>Diabroticina</taxon>
        <taxon>Diabroticites</taxon>
        <taxon>Diabrotica</taxon>
    </lineage>
</organism>
<dbReference type="Gene3D" id="1.10.10.10">
    <property type="entry name" value="Winged helix-like DNA-binding domain superfamily/Winged helix DNA-binding domain"/>
    <property type="match status" value="1"/>
</dbReference>
<keyword evidence="5 8" id="KW-0805">Transcription regulation</keyword>
<evidence type="ECO:0000313" key="14">
    <source>
        <dbReference type="EMBL" id="CAH1283944.1"/>
    </source>
</evidence>
<evidence type="ECO:0000259" key="13">
    <source>
        <dbReference type="PROSITE" id="PS51294"/>
    </source>
</evidence>
<dbReference type="InterPro" id="IPR009057">
    <property type="entry name" value="Homeodomain-like_sf"/>
</dbReference>
<comment type="subcellular location">
    <subcellularLocation>
        <location evidence="1 8">Nucleus</location>
    </subcellularLocation>
</comment>
<dbReference type="FunFam" id="3.30.60.90:FF:000008">
    <property type="entry name" value="Transcriptional adapter 2"/>
    <property type="match status" value="1"/>
</dbReference>
<dbReference type="InterPro" id="IPR055141">
    <property type="entry name" value="TADA2A_B-like_dom"/>
</dbReference>
<dbReference type="Pfam" id="PF24533">
    <property type="entry name" value="Tri-helical_Ada2b_C"/>
    <property type="match status" value="1"/>
</dbReference>
<dbReference type="Gene3D" id="1.10.10.60">
    <property type="entry name" value="Homeodomain-like"/>
    <property type="match status" value="1"/>
</dbReference>
<dbReference type="PROSITE" id="PS50090">
    <property type="entry name" value="MYB_LIKE"/>
    <property type="match status" value="1"/>
</dbReference>
<keyword evidence="2" id="KW-0479">Metal-binding</keyword>
<dbReference type="CDD" id="cd02335">
    <property type="entry name" value="ZZ_ADA2"/>
    <property type="match status" value="1"/>
</dbReference>
<feature type="domain" description="HTH myb-type" evidence="13">
    <location>
        <begin position="66"/>
        <end position="100"/>
    </location>
</feature>
<dbReference type="PROSITE" id="PS51293">
    <property type="entry name" value="SANT"/>
    <property type="match status" value="1"/>
</dbReference>
<keyword evidence="7 8" id="KW-0539">Nucleus</keyword>
<accession>A0A9P0DYV7</accession>
<dbReference type="InterPro" id="IPR001005">
    <property type="entry name" value="SANT/Myb"/>
</dbReference>
<evidence type="ECO:0000256" key="6">
    <source>
        <dbReference type="ARBA" id="ARBA00023163"/>
    </source>
</evidence>
<evidence type="ECO:0000256" key="8">
    <source>
        <dbReference type="PIRNR" id="PIRNR025024"/>
    </source>
</evidence>
<proteinExistence type="predicted"/>
<dbReference type="GO" id="GO:0003682">
    <property type="term" value="F:chromatin binding"/>
    <property type="evidence" value="ECO:0007669"/>
    <property type="project" value="TreeGrafter"/>
</dbReference>
<sequence>MSDLFTKVSCTYCQEEINNVRVRCCICPDFDICLQCFSIGAEIGPHKSDHAYQLMDPCSASIFGGRGAWTGGEHLLLLDAVELYGFGNWELISEHVETRSVEEVKEEYIARYVDGNLGKVTMTNPNLKKPVLVDHTVDDEASMTPAPPLDVTLEEANLLGYKPYRDDYEMEYNMDAEGLVSKLSLDLEEDSGVEIVLKLMIVDMYMRRLKERTRRKKIVKDYQLVAKYFENLRMDPYKAQITKDQREFKDKFRVFAQFMPPADYERVTSSLEKEKELRHRLSELTRYRSLGLRTQEEINQYEQHVVQRQNNEPGTSSMVQLEFHQNGNSDEQDIPMDIISGETETNGCSSSSNIDLSPVDASTLRYHPMGNLLSENEINLCANLNIRPVHYTTLKLMIIQDNLVSPGKYRNLPAEGEEGSVKEAITQYLSTSGWLPNMSF</sequence>
<dbReference type="PROSITE" id="PS51294">
    <property type="entry name" value="HTH_MYB"/>
    <property type="match status" value="1"/>
</dbReference>
<evidence type="ECO:0000259" key="11">
    <source>
        <dbReference type="PROSITE" id="PS50135"/>
    </source>
</evidence>
<dbReference type="PANTHER" id="PTHR12374">
    <property type="entry name" value="TRANSCRIPTIONAL ADAPTOR 2 ADA2 -RELATED"/>
    <property type="match status" value="1"/>
</dbReference>
<dbReference type="InterPro" id="IPR017884">
    <property type="entry name" value="SANT_dom"/>
</dbReference>
<dbReference type="PANTHER" id="PTHR12374:SF63">
    <property type="entry name" value="TRANSCRIPTIONAL ADAPTER 2-BETA"/>
    <property type="match status" value="1"/>
</dbReference>
<name>A0A9P0DYV7_DIABA</name>
<reference evidence="14" key="1">
    <citation type="submission" date="2022-01" db="EMBL/GenBank/DDBJ databases">
        <authorList>
            <person name="King R."/>
        </authorList>
    </citation>
    <scope>NUCLEOTIDE SEQUENCE</scope>
</reference>
<dbReference type="CDD" id="cd00167">
    <property type="entry name" value="SANT"/>
    <property type="match status" value="1"/>
</dbReference>
<dbReference type="SUPFAM" id="SSF57850">
    <property type="entry name" value="RING/U-box"/>
    <property type="match status" value="1"/>
</dbReference>
<gene>
    <name evidence="14" type="ORF">DIABBA_LOCUS11367</name>
</gene>
<feature type="domain" description="Myb-like" evidence="10">
    <location>
        <begin position="66"/>
        <end position="112"/>
    </location>
</feature>
<protein>
    <recommendedName>
        <fullName evidence="8">Transcriptional adapter</fullName>
    </recommendedName>
</protein>
<evidence type="ECO:0000256" key="2">
    <source>
        <dbReference type="ARBA" id="ARBA00022723"/>
    </source>
</evidence>
<dbReference type="SMART" id="SM00717">
    <property type="entry name" value="SANT"/>
    <property type="match status" value="1"/>
</dbReference>
<dbReference type="SMART" id="SM00291">
    <property type="entry name" value="ZnF_ZZ"/>
    <property type="match status" value="1"/>
</dbReference>
<dbReference type="InterPro" id="IPR016827">
    <property type="entry name" value="Ada2/TADA2"/>
</dbReference>
<keyword evidence="4" id="KW-0862">Zinc</keyword>
<keyword evidence="6 8" id="KW-0804">Transcription</keyword>
<evidence type="ECO:0000259" key="10">
    <source>
        <dbReference type="PROSITE" id="PS50090"/>
    </source>
</evidence>
<dbReference type="PROSITE" id="PS01357">
    <property type="entry name" value="ZF_ZZ_1"/>
    <property type="match status" value="1"/>
</dbReference>
<dbReference type="InterPro" id="IPR017930">
    <property type="entry name" value="Myb_dom"/>
</dbReference>
<dbReference type="AlphaFoldDB" id="A0A9P0DYV7"/>
<evidence type="ECO:0000313" key="15">
    <source>
        <dbReference type="Proteomes" id="UP001153709"/>
    </source>
</evidence>
<evidence type="ECO:0000259" key="12">
    <source>
        <dbReference type="PROSITE" id="PS51293"/>
    </source>
</evidence>
<keyword evidence="3 9" id="KW-0863">Zinc-finger</keyword>
<evidence type="ECO:0000256" key="1">
    <source>
        <dbReference type="ARBA" id="ARBA00004123"/>
    </source>
</evidence>
<dbReference type="InterPro" id="IPR036388">
    <property type="entry name" value="WH-like_DNA-bd_sf"/>
</dbReference>
<evidence type="ECO:0000256" key="4">
    <source>
        <dbReference type="ARBA" id="ARBA00022833"/>
    </source>
</evidence>
<dbReference type="InterPro" id="IPR000433">
    <property type="entry name" value="Znf_ZZ"/>
</dbReference>
<dbReference type="OrthoDB" id="270417at2759"/>
<dbReference type="PIRSF" id="PIRSF025024">
    <property type="entry name" value="Transcriptional_adaptor_2"/>
    <property type="match status" value="1"/>
</dbReference>
<dbReference type="GO" id="GO:0070461">
    <property type="term" value="C:SAGA-type complex"/>
    <property type="evidence" value="ECO:0007669"/>
    <property type="project" value="TreeGrafter"/>
</dbReference>
<dbReference type="GO" id="GO:0008270">
    <property type="term" value="F:zinc ion binding"/>
    <property type="evidence" value="ECO:0007669"/>
    <property type="project" value="UniProtKB-KW"/>
</dbReference>
<evidence type="ECO:0000256" key="7">
    <source>
        <dbReference type="ARBA" id="ARBA00023242"/>
    </source>
</evidence>
<feature type="domain" description="SANT" evidence="12">
    <location>
        <begin position="64"/>
        <end position="116"/>
    </location>
</feature>
<dbReference type="Pfam" id="PF00249">
    <property type="entry name" value="Myb_DNA-binding"/>
    <property type="match status" value="1"/>
</dbReference>
<dbReference type="InterPro" id="IPR043145">
    <property type="entry name" value="Znf_ZZ_sf"/>
</dbReference>
<dbReference type="InterPro" id="IPR041983">
    <property type="entry name" value="ADA2-like_ZZ"/>
</dbReference>
<dbReference type="EMBL" id="OU898282">
    <property type="protein sequence ID" value="CAH1283944.1"/>
    <property type="molecule type" value="Genomic_DNA"/>
</dbReference>
<dbReference type="GO" id="GO:0006357">
    <property type="term" value="P:regulation of transcription by RNA polymerase II"/>
    <property type="evidence" value="ECO:0007669"/>
    <property type="project" value="InterPro"/>
</dbReference>
<evidence type="ECO:0000256" key="9">
    <source>
        <dbReference type="PROSITE-ProRule" id="PRU00228"/>
    </source>
</evidence>
<dbReference type="Gene3D" id="3.30.60.90">
    <property type="match status" value="1"/>
</dbReference>
<dbReference type="PROSITE" id="PS50135">
    <property type="entry name" value="ZF_ZZ_2"/>
    <property type="match status" value="1"/>
</dbReference>
<dbReference type="SUPFAM" id="SSF46689">
    <property type="entry name" value="Homeodomain-like"/>
    <property type="match status" value="2"/>
</dbReference>
<evidence type="ECO:0000256" key="3">
    <source>
        <dbReference type="ARBA" id="ARBA00022771"/>
    </source>
</evidence>
<dbReference type="InterPro" id="IPR056267">
    <property type="entry name" value="Ada2b_C"/>
</dbReference>
<keyword evidence="15" id="KW-1185">Reference proteome</keyword>
<dbReference type="Pfam" id="PF22941">
    <property type="entry name" value="TADA2A-like_3rd"/>
    <property type="match status" value="1"/>
</dbReference>
<evidence type="ECO:0000256" key="5">
    <source>
        <dbReference type="ARBA" id="ARBA00023015"/>
    </source>
</evidence>